<feature type="binding site" evidence="22">
    <location>
        <position position="415"/>
    </location>
    <ligand>
        <name>Ca(2+)</name>
        <dbReference type="ChEBI" id="CHEBI:29108"/>
        <label>5</label>
    </ligand>
</feature>
<dbReference type="SMART" id="SM00235">
    <property type="entry name" value="ZnMc"/>
    <property type="match status" value="1"/>
</dbReference>
<evidence type="ECO:0000259" key="28">
    <source>
        <dbReference type="SMART" id="SM00235"/>
    </source>
</evidence>
<keyword evidence="7 21" id="KW-0479">Metal-binding</keyword>
<evidence type="ECO:0000256" key="24">
    <source>
        <dbReference type="PIRSR" id="PIRSR621190-4"/>
    </source>
</evidence>
<dbReference type="InterPro" id="IPR001818">
    <property type="entry name" value="Pept_M10_metallopeptidase"/>
</dbReference>
<feature type="binding site" evidence="22">
    <location>
        <position position="262"/>
    </location>
    <ligand>
        <name>Ca(2+)</name>
        <dbReference type="ChEBI" id="CHEBI:29108"/>
        <label>3</label>
    </ligand>
</feature>
<accession>A0A8J6AW87</accession>
<evidence type="ECO:0000256" key="8">
    <source>
        <dbReference type="ARBA" id="ARBA00022729"/>
    </source>
</evidence>
<comment type="cofactor">
    <cofactor evidence="22">
        <name>Zn(2+)</name>
        <dbReference type="ChEBI" id="CHEBI:29105"/>
    </cofactor>
    <text evidence="22">Binds 2 Zn(2+) ions per subunit.</text>
</comment>
<dbReference type="SUPFAM" id="SSF50923">
    <property type="entry name" value="Hemopexin-like domain"/>
    <property type="match status" value="1"/>
</dbReference>
<keyword evidence="6" id="KW-0645">Protease</keyword>
<dbReference type="OrthoDB" id="406838at2759"/>
<dbReference type="CDD" id="cd00094">
    <property type="entry name" value="HX"/>
    <property type="match status" value="1"/>
</dbReference>
<dbReference type="Pfam" id="PF00045">
    <property type="entry name" value="Hemopexin"/>
    <property type="match status" value="4"/>
</dbReference>
<keyword evidence="13" id="KW-0482">Metalloprotease</keyword>
<feature type="repeat" description="Hemopexin" evidence="26">
    <location>
        <begin position="506"/>
        <end position="549"/>
    </location>
</feature>
<dbReference type="FunFam" id="2.110.10.10:FF:000002">
    <property type="entry name" value="Matrix metallopeptidase 3"/>
    <property type="match status" value="1"/>
</dbReference>
<feature type="binding site" evidence="22">
    <location>
        <position position="240"/>
    </location>
    <ligand>
        <name>Ca(2+)</name>
        <dbReference type="ChEBI" id="CHEBI:29108"/>
        <label>2</label>
    </ligand>
</feature>
<dbReference type="PIRSF" id="PIRSF001191">
    <property type="entry name" value="Peptidase_M10A_matrix"/>
    <property type="match status" value="1"/>
</dbReference>
<evidence type="ECO:0000256" key="11">
    <source>
        <dbReference type="ARBA" id="ARBA00022833"/>
    </source>
</evidence>
<dbReference type="GO" id="GO:0006508">
    <property type="term" value="P:proteolysis"/>
    <property type="evidence" value="ECO:0007669"/>
    <property type="project" value="UniProtKB-KW"/>
</dbReference>
<evidence type="ECO:0000256" key="3">
    <source>
        <dbReference type="ARBA" id="ARBA00018037"/>
    </source>
</evidence>
<feature type="binding site" evidence="22">
    <location>
        <position position="280"/>
    </location>
    <ligand>
        <name>Ca(2+)</name>
        <dbReference type="ChEBI" id="CHEBI:29108"/>
        <label>3</label>
    </ligand>
</feature>
<comment type="subcellular location">
    <subcellularLocation>
        <location evidence="1">Secreted</location>
        <location evidence="1">Extracellular space</location>
        <location evidence="1">Extracellular matrix</location>
    </subcellularLocation>
</comment>
<keyword evidence="12 22" id="KW-0106">Calcium</keyword>
<feature type="binding site" evidence="22">
    <location>
        <position position="369"/>
    </location>
    <ligand>
        <name>Ca(2+)</name>
        <dbReference type="ChEBI" id="CHEBI:29108"/>
        <label>4</label>
    </ligand>
</feature>
<dbReference type="Pfam" id="PF00413">
    <property type="entry name" value="Peptidase_M10"/>
    <property type="match status" value="1"/>
</dbReference>
<dbReference type="PROSITE" id="PS00024">
    <property type="entry name" value="HEMOPEXIN"/>
    <property type="match status" value="1"/>
</dbReference>
<evidence type="ECO:0000256" key="2">
    <source>
        <dbReference type="ARBA" id="ARBA00010370"/>
    </source>
</evidence>
<dbReference type="PANTHER" id="PTHR10201:SF165">
    <property type="entry name" value="COLLAGENASE 3"/>
    <property type="match status" value="1"/>
</dbReference>
<feature type="binding site" evidence="22">
    <location>
        <position position="250"/>
    </location>
    <ligand>
        <name>Zn(2+)</name>
        <dbReference type="ChEBI" id="CHEBI:29105"/>
        <label>1</label>
    </ligand>
</feature>
<comment type="function">
    <text evidence="18">Plays a role in the degradation of extracellular matrix proteins including fibrillar collagen, fibronectin, TNC and ACAN. Cleaves triple helical collagens, including type I, type II and type III collagen, but has the highest activity with soluble type II collagen. Can also degrade collagen type IV, type XIV and type X. May also function by activating or degrading key regulatory proteins, such as TGFB1 and CCN2. Plays a role in wound healing, tissue remodeling, cartilage degradation, bone development, bone mineralization and ossification. Required for normal embryonic bone development and ossification. Plays a role in the healing of bone fractures via endochondral ossification. Plays a role in wound healing, probably by a mechanism that involves proteolytic activation of TGFB1 and degradation of CCN2. Plays a role in keratinocyte migration during wound healing. May play a role in cell migration and in tumor cell invasion.</text>
</comment>
<keyword evidence="16 23" id="KW-1015">Disulfide bond</keyword>
<dbReference type="InterPro" id="IPR021158">
    <property type="entry name" value="Pept_M10A_Zn_BS"/>
</dbReference>
<evidence type="ECO:0000256" key="4">
    <source>
        <dbReference type="ARBA" id="ARBA00022525"/>
    </source>
</evidence>
<feature type="short sequence motif" description="Cysteine switch" evidence="25">
    <location>
        <begin position="172"/>
        <end position="179"/>
    </location>
</feature>
<feature type="binding site" evidence="22">
    <location>
        <position position="276"/>
    </location>
    <ligand>
        <name>Ca(2+)</name>
        <dbReference type="ChEBI" id="CHEBI:29108"/>
        <label>2</label>
    </ligand>
</feature>
<comment type="caution">
    <text evidence="29">The sequence shown here is derived from an EMBL/GenBank/DDBJ whole genome shotgun (WGS) entry which is preliminary data.</text>
</comment>
<dbReference type="PRINTS" id="PR00138">
    <property type="entry name" value="MATRIXIN"/>
</dbReference>
<feature type="compositionally biased region" description="Basic and acidic residues" evidence="27">
    <location>
        <begin position="351"/>
        <end position="362"/>
    </location>
</feature>
<dbReference type="SUPFAM" id="SSF55486">
    <property type="entry name" value="Metalloproteases ('zincins'), catalytic domain"/>
    <property type="match status" value="1"/>
</dbReference>
<feature type="binding site" evidence="22">
    <location>
        <position position="510"/>
    </location>
    <ligand>
        <name>Ca(2+)</name>
        <dbReference type="ChEBI" id="CHEBI:29108"/>
        <label>4</label>
    </ligand>
</feature>
<feature type="binding site" evidence="22">
    <location>
        <position position="371"/>
    </location>
    <ligand>
        <name>Ca(2+)</name>
        <dbReference type="ChEBI" id="CHEBI:29108"/>
        <label>5</label>
    </ligand>
</feature>
<evidence type="ECO:0000256" key="27">
    <source>
        <dbReference type="SAM" id="MobiDB-lite"/>
    </source>
</evidence>
<dbReference type="Pfam" id="PF01471">
    <property type="entry name" value="PG_binding_1"/>
    <property type="match status" value="1"/>
</dbReference>
<dbReference type="InterPro" id="IPR002477">
    <property type="entry name" value="Peptidoglycan-bd-like"/>
</dbReference>
<keyword evidence="14" id="KW-0177">Collagen degradation</keyword>
<feature type="repeat" description="Hemopexin" evidence="26">
    <location>
        <begin position="409"/>
        <end position="455"/>
    </location>
</feature>
<dbReference type="GO" id="GO:0005615">
    <property type="term" value="C:extracellular space"/>
    <property type="evidence" value="ECO:0007669"/>
    <property type="project" value="TreeGrafter"/>
</dbReference>
<feature type="binding site" evidence="22">
    <location>
        <position position="252"/>
    </location>
    <ligand>
        <name>Zn(2+)</name>
        <dbReference type="ChEBI" id="CHEBI:29105"/>
        <label>1</label>
    </ligand>
</feature>
<evidence type="ECO:0000256" key="9">
    <source>
        <dbReference type="ARBA" id="ARBA00022737"/>
    </source>
</evidence>
<feature type="binding site" evidence="22">
    <location>
        <position position="258"/>
    </location>
    <ligand>
        <name>Ca(2+)</name>
        <dbReference type="ChEBI" id="CHEBI:29108"/>
        <label>3</label>
    </ligand>
</feature>
<feature type="binding site" evidence="21">
    <location>
        <position position="300"/>
    </location>
    <ligand>
        <name>Zn(2+)</name>
        <dbReference type="ChEBI" id="CHEBI:29105"/>
        <label>2</label>
        <note>catalytic</note>
    </ligand>
</feature>
<keyword evidence="11 21" id="KW-0862">Zinc</keyword>
<evidence type="ECO:0000256" key="16">
    <source>
        <dbReference type="ARBA" id="ARBA00023157"/>
    </source>
</evidence>
<keyword evidence="30" id="KW-1185">Reference proteome</keyword>
<dbReference type="EMBL" id="JAGFMF010011417">
    <property type="protein sequence ID" value="KAG8523195.1"/>
    <property type="molecule type" value="Genomic_DNA"/>
</dbReference>
<feature type="binding site" evidence="22">
    <location>
        <position position="278"/>
    </location>
    <ligand>
        <name>Zn(2+)</name>
        <dbReference type="ChEBI" id="CHEBI:29105"/>
        <label>1</label>
    </ligand>
</feature>
<evidence type="ECO:0000256" key="15">
    <source>
        <dbReference type="ARBA" id="ARBA00023145"/>
    </source>
</evidence>
<comment type="similarity">
    <text evidence="2">Belongs to the peptidase M10A family.</text>
</comment>
<feature type="binding site" evidence="22">
    <location>
        <position position="283"/>
    </location>
    <ligand>
        <name>Ca(2+)</name>
        <dbReference type="ChEBI" id="CHEBI:29108"/>
        <label>1</label>
    </ligand>
</feature>
<evidence type="ECO:0000256" key="6">
    <source>
        <dbReference type="ARBA" id="ARBA00022670"/>
    </source>
</evidence>
<feature type="binding site" evidence="22">
    <location>
        <position position="272"/>
    </location>
    <ligand>
        <name>Ca(2+)</name>
        <dbReference type="ChEBI" id="CHEBI:29108"/>
        <label>2</label>
    </ligand>
</feature>
<gene>
    <name evidence="29" type="ORF">J0S82_014329</name>
</gene>
<keyword evidence="8" id="KW-0732">Signal</keyword>
<feature type="binding site" evidence="22">
    <location>
        <position position="463"/>
    </location>
    <ligand>
        <name>Ca(2+)</name>
        <dbReference type="ChEBI" id="CHEBI:29108"/>
        <label>5</label>
    </ligand>
</feature>
<evidence type="ECO:0000256" key="23">
    <source>
        <dbReference type="PIRSR" id="PIRSR621190-3"/>
    </source>
</evidence>
<evidence type="ECO:0000256" key="14">
    <source>
        <dbReference type="ARBA" id="ARBA00023105"/>
    </source>
</evidence>
<keyword evidence="10" id="KW-0378">Hydrolase</keyword>
<dbReference type="FunFam" id="3.40.390.10:FF:000007">
    <property type="entry name" value="Collagenase 3"/>
    <property type="match status" value="1"/>
</dbReference>
<feature type="binding site" evidence="22">
    <location>
        <position position="281"/>
    </location>
    <ligand>
        <name>Ca(2+)</name>
        <dbReference type="ChEBI" id="CHEBI:29108"/>
        <label>1</label>
    </ligand>
</feature>
<dbReference type="GO" id="GO:0030574">
    <property type="term" value="P:collagen catabolic process"/>
    <property type="evidence" value="ECO:0007669"/>
    <property type="project" value="UniProtKB-KW"/>
</dbReference>
<dbReference type="Gene3D" id="3.40.390.10">
    <property type="entry name" value="Collagenase (Catalytic Domain)"/>
    <property type="match status" value="1"/>
</dbReference>
<evidence type="ECO:0000256" key="13">
    <source>
        <dbReference type="ARBA" id="ARBA00023049"/>
    </source>
</evidence>
<evidence type="ECO:0000256" key="5">
    <source>
        <dbReference type="ARBA" id="ARBA00022530"/>
    </source>
</evidence>
<evidence type="ECO:0000256" key="17">
    <source>
        <dbReference type="ARBA" id="ARBA00023180"/>
    </source>
</evidence>
<feature type="disulfide bond" evidence="23">
    <location>
        <begin position="362"/>
        <end position="549"/>
    </location>
</feature>
<evidence type="ECO:0000256" key="25">
    <source>
        <dbReference type="PIRSR" id="PIRSR621190-5"/>
    </source>
</evidence>
<dbReference type="AlphaFoldDB" id="A0A8J6AW87"/>
<dbReference type="InterPro" id="IPR021190">
    <property type="entry name" value="Pept_M10A"/>
</dbReference>
<dbReference type="GO" id="GO:0030198">
    <property type="term" value="P:extracellular matrix organization"/>
    <property type="evidence" value="ECO:0007669"/>
    <property type="project" value="TreeGrafter"/>
</dbReference>
<protein>
    <recommendedName>
        <fullName evidence="3">Collagenase 3</fullName>
    </recommendedName>
    <alternativeName>
        <fullName evidence="19">Matrix metalloproteinase-13</fullName>
    </alternativeName>
</protein>
<comment type="cofactor">
    <cofactor evidence="22">
        <name>Ca(2+)</name>
        <dbReference type="ChEBI" id="CHEBI:29108"/>
    </cofactor>
    <text evidence="22">Can bind about 5 Ca(2+) ions per subunit.</text>
</comment>
<keyword evidence="4" id="KW-0964">Secreted</keyword>
<feature type="binding site" evidence="22">
    <location>
        <position position="512"/>
    </location>
    <ligand>
        <name>Ca(2+)</name>
        <dbReference type="ChEBI" id="CHEBI:29108"/>
        <label>5</label>
    </ligand>
</feature>
<evidence type="ECO:0000256" key="26">
    <source>
        <dbReference type="PROSITE-ProRule" id="PRU01011"/>
    </source>
</evidence>
<keyword evidence="15" id="KW-0865">Zymogen</keyword>
<dbReference type="InterPro" id="IPR018487">
    <property type="entry name" value="Hemopexin-like_repeat"/>
</dbReference>
<name>A0A8J6AW87_GALPY</name>
<evidence type="ECO:0000256" key="1">
    <source>
        <dbReference type="ARBA" id="ARBA00004498"/>
    </source>
</evidence>
<dbReference type="InterPro" id="IPR033739">
    <property type="entry name" value="M10A_MMP"/>
</dbReference>
<feature type="repeat" description="Hemopexin" evidence="26">
    <location>
        <begin position="359"/>
        <end position="408"/>
    </location>
</feature>
<keyword evidence="17" id="KW-0325">Glycoprotein</keyword>
<feature type="binding site" evidence="22">
    <location>
        <position position="206"/>
    </location>
    <ligand>
        <name>Ca(2+)</name>
        <dbReference type="ChEBI" id="CHEBI:29108"/>
        <label>1</label>
    </ligand>
</feature>
<organism evidence="29 30">
    <name type="scientific">Galemys pyrenaicus</name>
    <name type="common">Iberian desman</name>
    <name type="synonym">Pyrenean desman</name>
    <dbReference type="NCBI Taxonomy" id="202257"/>
    <lineage>
        <taxon>Eukaryota</taxon>
        <taxon>Metazoa</taxon>
        <taxon>Chordata</taxon>
        <taxon>Craniata</taxon>
        <taxon>Vertebrata</taxon>
        <taxon>Euteleostomi</taxon>
        <taxon>Mammalia</taxon>
        <taxon>Eutheria</taxon>
        <taxon>Laurasiatheria</taxon>
        <taxon>Eulipotyphla</taxon>
        <taxon>Talpidae</taxon>
        <taxon>Galemys</taxon>
    </lineage>
</organism>
<feature type="binding site" description="in inhibited form" evidence="22">
    <location>
        <position position="174"/>
    </location>
    <ligand>
        <name>Zn(2+)</name>
        <dbReference type="ChEBI" id="CHEBI:29105"/>
        <label>2</label>
        <note>catalytic</note>
    </ligand>
</feature>
<keyword evidence="9" id="KW-0677">Repeat</keyword>
<feature type="binding site" evidence="22">
    <location>
        <position position="274"/>
    </location>
    <ligand>
        <name>Ca(2+)</name>
        <dbReference type="ChEBI" id="CHEBI:29108"/>
        <label>2</label>
    </ligand>
</feature>
<feature type="binding site" evidence="21">
    <location>
        <position position="304"/>
    </location>
    <ligand>
        <name>Zn(2+)</name>
        <dbReference type="ChEBI" id="CHEBI:29105"/>
        <label>2</label>
        <note>catalytic</note>
    </ligand>
</feature>
<feature type="region of interest" description="Disordered" evidence="27">
    <location>
        <begin position="340"/>
        <end position="362"/>
    </location>
</feature>
<evidence type="ECO:0000256" key="7">
    <source>
        <dbReference type="ARBA" id="ARBA00022723"/>
    </source>
</evidence>
<dbReference type="GO" id="GO:0004222">
    <property type="term" value="F:metalloendopeptidase activity"/>
    <property type="evidence" value="ECO:0007669"/>
    <property type="project" value="InterPro"/>
</dbReference>
<dbReference type="SMART" id="SM00120">
    <property type="entry name" value="HX"/>
    <property type="match status" value="4"/>
</dbReference>
<dbReference type="InterPro" id="IPR000585">
    <property type="entry name" value="Hemopexin-like_dom"/>
</dbReference>
<dbReference type="SUPFAM" id="SSF47090">
    <property type="entry name" value="PGBD-like"/>
    <property type="match status" value="1"/>
</dbReference>
<feature type="binding site" evidence="22">
    <location>
        <position position="265"/>
    </location>
    <ligand>
        <name>Zn(2+)</name>
        <dbReference type="ChEBI" id="CHEBI:29105"/>
        <label>1</label>
    </ligand>
</feature>
<dbReference type="InterPro" id="IPR024079">
    <property type="entry name" value="MetalloPept_cat_dom_sf"/>
</dbReference>
<feature type="binding site" evidence="22">
    <location>
        <position position="283"/>
    </location>
    <ligand>
        <name>Ca(2+)</name>
        <dbReference type="ChEBI" id="CHEBI:29108"/>
        <label>3</label>
    </ligand>
</feature>
<evidence type="ECO:0000256" key="12">
    <source>
        <dbReference type="ARBA" id="ARBA00022837"/>
    </source>
</evidence>
<feature type="modified residue" description="Phosphotyrosine; by PKDCC" evidence="24">
    <location>
        <position position="444"/>
    </location>
</feature>
<feature type="domain" description="Peptidase metallopeptidase" evidence="28">
    <location>
        <begin position="187"/>
        <end position="346"/>
    </location>
</feature>
<feature type="binding site" evidence="22">
    <location>
        <position position="413"/>
    </location>
    <ligand>
        <name>Ca(2+)</name>
        <dbReference type="ChEBI" id="CHEBI:29108"/>
        <label>4</label>
    </ligand>
</feature>
<dbReference type="InterPro" id="IPR036365">
    <property type="entry name" value="PGBD-like_sf"/>
</dbReference>
<feature type="binding site" evidence="22">
    <location>
        <position position="461"/>
    </location>
    <ligand>
        <name>Ca(2+)</name>
        <dbReference type="ChEBI" id="CHEBI:29108"/>
        <label>4</label>
    </ligand>
</feature>
<feature type="binding site" evidence="22">
    <location>
        <position position="257"/>
    </location>
    <ligand>
        <name>Ca(2+)</name>
        <dbReference type="ChEBI" id="CHEBI:29108"/>
        <label>3</label>
    </ligand>
</feature>
<evidence type="ECO:0000256" key="10">
    <source>
        <dbReference type="ARBA" id="ARBA00022801"/>
    </source>
</evidence>
<dbReference type="Gene3D" id="2.110.10.10">
    <property type="entry name" value="Hemopexin-like domain"/>
    <property type="match status" value="1"/>
</dbReference>
<dbReference type="InterPro" id="IPR006026">
    <property type="entry name" value="Peptidase_Metallo"/>
</dbReference>
<evidence type="ECO:0000256" key="22">
    <source>
        <dbReference type="PIRSR" id="PIRSR621190-2"/>
    </source>
</evidence>
<evidence type="ECO:0000256" key="19">
    <source>
        <dbReference type="ARBA" id="ARBA00031807"/>
    </source>
</evidence>
<dbReference type="GO" id="GO:0008270">
    <property type="term" value="F:zinc ion binding"/>
    <property type="evidence" value="ECO:0007669"/>
    <property type="project" value="InterPro"/>
</dbReference>
<dbReference type="GO" id="GO:0031012">
    <property type="term" value="C:extracellular matrix"/>
    <property type="evidence" value="ECO:0007669"/>
    <property type="project" value="InterPro"/>
</dbReference>
<evidence type="ECO:0000313" key="29">
    <source>
        <dbReference type="EMBL" id="KAG8523195.1"/>
    </source>
</evidence>
<dbReference type="PROSITE" id="PS51642">
    <property type="entry name" value="HEMOPEXIN_2"/>
    <property type="match status" value="4"/>
</dbReference>
<dbReference type="PANTHER" id="PTHR10201">
    <property type="entry name" value="MATRIX METALLOPROTEINASE"/>
    <property type="match status" value="1"/>
</dbReference>
<evidence type="ECO:0000256" key="20">
    <source>
        <dbReference type="PIRSR" id="PIRSR001191-1"/>
    </source>
</evidence>
<evidence type="ECO:0000256" key="21">
    <source>
        <dbReference type="PIRSR" id="PIRSR001191-2"/>
    </source>
</evidence>
<feature type="active site" evidence="20">
    <location>
        <position position="301"/>
    </location>
</feature>
<dbReference type="InterPro" id="IPR036375">
    <property type="entry name" value="Hemopexin-like_dom_sf"/>
</dbReference>
<dbReference type="InterPro" id="IPR018486">
    <property type="entry name" value="Hemopexin_CS"/>
</dbReference>
<keyword evidence="5" id="KW-0272">Extracellular matrix</keyword>
<feature type="binding site" evidence="22">
    <location>
        <position position="260"/>
    </location>
    <ligand>
        <name>Ca(2+)</name>
        <dbReference type="ChEBI" id="CHEBI:29108"/>
        <label>3</label>
    </ligand>
</feature>
<dbReference type="CDD" id="cd04278">
    <property type="entry name" value="ZnMc_MMP"/>
    <property type="match status" value="1"/>
</dbReference>
<evidence type="ECO:0000256" key="18">
    <source>
        <dbReference type="ARBA" id="ARBA00024705"/>
    </source>
</evidence>
<sequence length="549" mass="62804">MVFETLLKQEMSLFYISLKFYHKPHFLEENKQKLPCKHVYLPLTGKLKLAIVVTHHSNQSIKAEGPVEEGQMPSGTAFKMRPGVLAALLLLSWTHCGSLPLPSDDEEDLSEEDFQFAERYLKSYYHPLNPAGILKKTAVRSMGDRLREMQSFFGLEVTGHLDDNTLGIMKKPRCGVPDVGEYNVFPRTLKWSKMNLTYRIVNYTPDLTHSEVDKAFKKAFKVWSDVTPLNFTRLYNGTADIMISFGTKEHGDFYPFDGPSGLLAHAFPPGPNYGGDAHFDDDETWTSSSKGYNLFLVAAHEFGHSLGLDHSKDPGALMFPIYTYTGKNHFTLPDDDVQGIQSLYGPGDEDPNPKHPKTPDKCDPSLSLDAITSLRGEMMIFKDRFFWRLHPQQVDAELFLTKSFWPELPNRIDAAYEHTSRDLIFIFRGRKFWALNGYDIVEGYPQKISELGFPKEVKKISAAVHLEDMGKTLFFSGNQVWRYDDTNHLMDTEYPRLIEDDFPGIGDKVDAVYEKNGYIYFFNGPLQFEYSIWSNRIVRVMPANSLLWC</sequence>
<dbReference type="Proteomes" id="UP000700334">
    <property type="component" value="Unassembled WGS sequence"/>
</dbReference>
<reference evidence="29" key="1">
    <citation type="journal article" date="2021" name="Evol. Appl.">
        <title>The genome of the Pyrenean desman and the effects of bottlenecks and inbreeding on the genomic landscape of an endangered species.</title>
        <authorList>
            <person name="Escoda L."/>
            <person name="Castresana J."/>
        </authorList>
    </citation>
    <scope>NUCLEOTIDE SEQUENCE</scope>
    <source>
        <strain evidence="29">IBE-C5619</strain>
    </source>
</reference>
<feature type="binding site" evidence="21">
    <location>
        <position position="310"/>
    </location>
    <ligand>
        <name>Zn(2+)</name>
        <dbReference type="ChEBI" id="CHEBI:29105"/>
        <label>2</label>
        <note>catalytic</note>
    </ligand>
</feature>
<dbReference type="PROSITE" id="PS00546">
    <property type="entry name" value="CYSTEINE_SWITCH"/>
    <property type="match status" value="1"/>
</dbReference>
<evidence type="ECO:0000313" key="30">
    <source>
        <dbReference type="Proteomes" id="UP000700334"/>
    </source>
</evidence>
<feature type="repeat" description="Hemopexin" evidence="26">
    <location>
        <begin position="457"/>
        <end position="505"/>
    </location>
</feature>
<feature type="binding site" evidence="22">
    <location>
        <position position="318"/>
    </location>
    <ligand>
        <name>Zn(2+)</name>
        <dbReference type="ChEBI" id="CHEBI:29105"/>
        <label>2</label>
        <note>catalytic</note>
    </ligand>
</feature>
<proteinExistence type="inferred from homology"/>